<dbReference type="Gene3D" id="1.20.140.40">
    <property type="entry name" value="Invertase/pectin methylesterase inhibitor family protein"/>
    <property type="match status" value="2"/>
</dbReference>
<dbReference type="PANTHER" id="PTHR36710">
    <property type="entry name" value="PECTINESTERASE INHIBITOR-LIKE"/>
    <property type="match status" value="1"/>
</dbReference>
<dbReference type="EMBL" id="JADBGQ010000006">
    <property type="protein sequence ID" value="KAG5391687.1"/>
    <property type="molecule type" value="Genomic_DNA"/>
</dbReference>
<keyword evidence="1 4" id="KW-0732">Signal</keyword>
<evidence type="ECO:0000313" key="7">
    <source>
        <dbReference type="Proteomes" id="UP000823674"/>
    </source>
</evidence>
<evidence type="ECO:0000259" key="5">
    <source>
        <dbReference type="SMART" id="SM00856"/>
    </source>
</evidence>
<proteinExistence type="inferred from homology"/>
<name>A0ABQ7LYN8_BRACM</name>
<evidence type="ECO:0000256" key="2">
    <source>
        <dbReference type="ARBA" id="ARBA00023157"/>
    </source>
</evidence>
<keyword evidence="2" id="KW-1015">Disulfide bond</keyword>
<sequence>MKLPRGFITILALYVFIHHMEALEVGGPTQELINSICAETVDYELCKEIIHKHLDTKTMNLFDLTHLIFRIATEHASDTYVFIGNILREHPDPEETTGLNTCLTAYTDETSTFLKVRHEFCQEDYERMIIDILSTRKILKRCRTDFQIPLNKKKLLIEKGRVMKILINMSAVSGYMVKNGNGYLLSSVVTEPCFFNDVDQVKALLDKNTQQRVDAICKQTIDNKFCKGIFAKKLVTSSPSIKDLMNVTVTEAERNSAKTYFFISTLLRDAGDERSGLQKCADAYAIVNIAFTDAVSFFNKGLYGEILKLTGKLSKGVGICKTDFNVPGYHINPMVEKNRETKVLVAMEEIIGHMVSS</sequence>
<evidence type="ECO:0000313" key="6">
    <source>
        <dbReference type="EMBL" id="KAG5391687.1"/>
    </source>
</evidence>
<accession>A0ABQ7LYN8</accession>
<evidence type="ECO:0000256" key="1">
    <source>
        <dbReference type="ARBA" id="ARBA00022729"/>
    </source>
</evidence>
<dbReference type="PANTHER" id="PTHR36710:SF1">
    <property type="entry name" value="F14J9.2 PROTEIN"/>
    <property type="match status" value="1"/>
</dbReference>
<dbReference type="Proteomes" id="UP000823674">
    <property type="component" value="Chromosome A06"/>
</dbReference>
<reference evidence="6 7" key="1">
    <citation type="submission" date="2021-03" db="EMBL/GenBank/DDBJ databases">
        <authorList>
            <person name="King G.J."/>
            <person name="Bancroft I."/>
            <person name="Baten A."/>
            <person name="Bloomfield J."/>
            <person name="Borpatragohain P."/>
            <person name="He Z."/>
            <person name="Irish N."/>
            <person name="Irwin J."/>
            <person name="Liu K."/>
            <person name="Mauleon R.P."/>
            <person name="Moore J."/>
            <person name="Morris R."/>
            <person name="Ostergaard L."/>
            <person name="Wang B."/>
            <person name="Wells R."/>
        </authorList>
    </citation>
    <scope>NUCLEOTIDE SEQUENCE [LARGE SCALE GENOMIC DNA]</scope>
    <source>
        <strain evidence="6">R-o-18</strain>
        <tissue evidence="6">Leaf</tissue>
    </source>
</reference>
<keyword evidence="7" id="KW-1185">Reference proteome</keyword>
<dbReference type="SUPFAM" id="SSF101148">
    <property type="entry name" value="Plant invertase/pectin methylesterase inhibitor"/>
    <property type="match status" value="2"/>
</dbReference>
<comment type="similarity">
    <text evidence="3">Belongs to the PMEI family.</text>
</comment>
<feature type="domain" description="Pectinesterase inhibitor" evidence="5">
    <location>
        <begin position="28"/>
        <end position="173"/>
    </location>
</feature>
<dbReference type="CDD" id="cd15797">
    <property type="entry name" value="PMEI"/>
    <property type="match status" value="1"/>
</dbReference>
<organism evidence="6 7">
    <name type="scientific">Brassica rapa subsp. trilocularis</name>
    <dbReference type="NCBI Taxonomy" id="1813537"/>
    <lineage>
        <taxon>Eukaryota</taxon>
        <taxon>Viridiplantae</taxon>
        <taxon>Streptophyta</taxon>
        <taxon>Embryophyta</taxon>
        <taxon>Tracheophyta</taxon>
        <taxon>Spermatophyta</taxon>
        <taxon>Magnoliopsida</taxon>
        <taxon>eudicotyledons</taxon>
        <taxon>Gunneridae</taxon>
        <taxon>Pentapetalae</taxon>
        <taxon>rosids</taxon>
        <taxon>malvids</taxon>
        <taxon>Brassicales</taxon>
        <taxon>Brassicaceae</taxon>
        <taxon>Brassiceae</taxon>
        <taxon>Brassica</taxon>
    </lineage>
</organism>
<protein>
    <recommendedName>
        <fullName evidence="5">Pectinesterase inhibitor domain-containing protein</fullName>
    </recommendedName>
</protein>
<feature type="domain" description="Pectinesterase inhibitor" evidence="5">
    <location>
        <begin position="208"/>
        <end position="347"/>
    </location>
</feature>
<evidence type="ECO:0000256" key="3">
    <source>
        <dbReference type="ARBA" id="ARBA00038471"/>
    </source>
</evidence>
<dbReference type="NCBIfam" id="TIGR01614">
    <property type="entry name" value="PME_inhib"/>
    <property type="match status" value="2"/>
</dbReference>
<dbReference type="SMART" id="SM00856">
    <property type="entry name" value="PMEI"/>
    <property type="match status" value="2"/>
</dbReference>
<feature type="signal peptide" evidence="4">
    <location>
        <begin position="1"/>
        <end position="22"/>
    </location>
</feature>
<dbReference type="InterPro" id="IPR052421">
    <property type="entry name" value="PCW_Enzyme_Inhibitor"/>
</dbReference>
<dbReference type="Pfam" id="PF04043">
    <property type="entry name" value="PMEI"/>
    <property type="match status" value="2"/>
</dbReference>
<dbReference type="InterPro" id="IPR006501">
    <property type="entry name" value="Pectinesterase_inhib_dom"/>
</dbReference>
<evidence type="ECO:0000256" key="4">
    <source>
        <dbReference type="SAM" id="SignalP"/>
    </source>
</evidence>
<feature type="chain" id="PRO_5047440482" description="Pectinesterase inhibitor domain-containing protein" evidence="4">
    <location>
        <begin position="23"/>
        <end position="357"/>
    </location>
</feature>
<comment type="caution">
    <text evidence="6">The sequence shown here is derived from an EMBL/GenBank/DDBJ whole genome shotgun (WGS) entry which is preliminary data.</text>
</comment>
<dbReference type="InterPro" id="IPR035513">
    <property type="entry name" value="Invertase/methylesterase_inhib"/>
</dbReference>
<dbReference type="InterPro" id="IPR034086">
    <property type="entry name" value="PMEI_plant"/>
</dbReference>
<gene>
    <name evidence="6" type="primary">A06p007120.1_BraROA</name>
    <name evidence="6" type="ORF">IGI04_021650</name>
</gene>